<dbReference type="Proteomes" id="UP001227192">
    <property type="component" value="Unassembled WGS sequence"/>
</dbReference>
<reference evidence="1" key="1">
    <citation type="submission" date="2015-06" db="EMBL/GenBank/DDBJ databases">
        <authorList>
            <person name="Nguyen H."/>
        </authorList>
    </citation>
    <scope>NUCLEOTIDE SEQUENCE</scope>
    <source>
        <strain evidence="1">DAOM 180753</strain>
    </source>
</reference>
<feature type="non-terminal residue" evidence="1">
    <location>
        <position position="59"/>
    </location>
</feature>
<gene>
    <name evidence="1" type="ORF">VN97_g4925</name>
</gene>
<accession>A0AAI9X9F6</accession>
<name>A0AAI9X9F6_PENTH</name>
<evidence type="ECO:0000313" key="1">
    <source>
        <dbReference type="EMBL" id="KAJ9488369.1"/>
    </source>
</evidence>
<protein>
    <submittedName>
        <fullName evidence="1">Uncharacterized protein</fullName>
    </submittedName>
</protein>
<evidence type="ECO:0000313" key="2">
    <source>
        <dbReference type="Proteomes" id="UP001227192"/>
    </source>
</evidence>
<dbReference type="AlphaFoldDB" id="A0AAI9X9F6"/>
<sequence>MTYSAPASNPATSAKPKVKNIPNPRRLLILTPTTQSLEIIPPLLHSLTGVPVVDPPQQP</sequence>
<keyword evidence="2" id="KW-1185">Reference proteome</keyword>
<reference evidence="1" key="2">
    <citation type="journal article" date="2016" name="Fungal Biol.">
        <title>Ochratoxin A production by Penicillium thymicola.</title>
        <authorList>
            <person name="Nguyen H.D.T."/>
            <person name="McMullin D.R."/>
            <person name="Ponomareva E."/>
            <person name="Riley R."/>
            <person name="Pomraning K.R."/>
            <person name="Baker S.E."/>
            <person name="Seifert K.A."/>
        </authorList>
    </citation>
    <scope>NUCLEOTIDE SEQUENCE</scope>
    <source>
        <strain evidence="1">DAOM 180753</strain>
    </source>
</reference>
<organism evidence="1 2">
    <name type="scientific">Penicillium thymicola</name>
    <dbReference type="NCBI Taxonomy" id="293382"/>
    <lineage>
        <taxon>Eukaryota</taxon>
        <taxon>Fungi</taxon>
        <taxon>Dikarya</taxon>
        <taxon>Ascomycota</taxon>
        <taxon>Pezizomycotina</taxon>
        <taxon>Eurotiomycetes</taxon>
        <taxon>Eurotiomycetidae</taxon>
        <taxon>Eurotiales</taxon>
        <taxon>Aspergillaceae</taxon>
        <taxon>Penicillium</taxon>
    </lineage>
</organism>
<comment type="caution">
    <text evidence="1">The sequence shown here is derived from an EMBL/GenBank/DDBJ whole genome shotgun (WGS) entry which is preliminary data.</text>
</comment>
<proteinExistence type="predicted"/>
<dbReference type="EMBL" id="LACB01000120">
    <property type="protein sequence ID" value="KAJ9488369.1"/>
    <property type="molecule type" value="Genomic_DNA"/>
</dbReference>